<dbReference type="AlphaFoldDB" id="A0A6N9H5J9"/>
<dbReference type="Gene3D" id="2.60.120.10">
    <property type="entry name" value="Jelly Rolls"/>
    <property type="match status" value="1"/>
</dbReference>
<organism evidence="4 5">
    <name type="scientific">Brevibacterium rongguiense</name>
    <dbReference type="NCBI Taxonomy" id="2695267"/>
    <lineage>
        <taxon>Bacteria</taxon>
        <taxon>Bacillati</taxon>
        <taxon>Actinomycetota</taxon>
        <taxon>Actinomycetes</taxon>
        <taxon>Micrococcales</taxon>
        <taxon>Brevibacteriaceae</taxon>
        <taxon>Brevibacterium</taxon>
    </lineage>
</organism>
<dbReference type="InterPro" id="IPR010982">
    <property type="entry name" value="Lambda_DNA-bd_dom_sf"/>
</dbReference>
<dbReference type="InterPro" id="IPR011051">
    <property type="entry name" value="RmlC_Cupin_sf"/>
</dbReference>
<keyword evidence="5" id="KW-1185">Reference proteome</keyword>
<dbReference type="GO" id="GO:0003700">
    <property type="term" value="F:DNA-binding transcription factor activity"/>
    <property type="evidence" value="ECO:0007669"/>
    <property type="project" value="TreeGrafter"/>
</dbReference>
<dbReference type="PROSITE" id="PS50943">
    <property type="entry name" value="HTH_CROC1"/>
    <property type="match status" value="1"/>
</dbReference>
<dbReference type="RefSeq" id="WP_160952503.1">
    <property type="nucleotide sequence ID" value="NZ_WWEQ01000009.1"/>
</dbReference>
<proteinExistence type="predicted"/>
<evidence type="ECO:0000313" key="4">
    <source>
        <dbReference type="EMBL" id="MYM19066.1"/>
    </source>
</evidence>
<accession>A0A6N9H5J9</accession>
<feature type="compositionally biased region" description="Low complexity" evidence="2">
    <location>
        <begin position="187"/>
        <end position="207"/>
    </location>
</feature>
<evidence type="ECO:0000259" key="3">
    <source>
        <dbReference type="PROSITE" id="PS50943"/>
    </source>
</evidence>
<dbReference type="Pfam" id="PF01381">
    <property type="entry name" value="HTH_3"/>
    <property type="match status" value="1"/>
</dbReference>
<protein>
    <submittedName>
        <fullName evidence="4">Helix-turn-helix domain-containing protein</fullName>
    </submittedName>
</protein>
<dbReference type="InterPro" id="IPR050807">
    <property type="entry name" value="TransReg_Diox_bact_type"/>
</dbReference>
<dbReference type="EMBL" id="WWEQ01000009">
    <property type="protein sequence ID" value="MYM19066.1"/>
    <property type="molecule type" value="Genomic_DNA"/>
</dbReference>
<dbReference type="SMART" id="SM00530">
    <property type="entry name" value="HTH_XRE"/>
    <property type="match status" value="1"/>
</dbReference>
<comment type="caution">
    <text evidence="4">The sequence shown here is derived from an EMBL/GenBank/DDBJ whole genome shotgun (WGS) entry which is preliminary data.</text>
</comment>
<feature type="domain" description="HTH cro/C1-type" evidence="3">
    <location>
        <begin position="12"/>
        <end position="66"/>
    </location>
</feature>
<dbReference type="InterPro" id="IPR014710">
    <property type="entry name" value="RmlC-like_jellyroll"/>
</dbReference>
<dbReference type="PANTHER" id="PTHR46797:SF1">
    <property type="entry name" value="METHYLPHOSPHONATE SYNTHASE"/>
    <property type="match status" value="1"/>
</dbReference>
<gene>
    <name evidence="4" type="ORF">GSY69_03525</name>
</gene>
<sequence>MSTWQSTVSARIAAIRAHRGLSLSALAKRAEISKATLSGIEAGTGNPTLDTIESLAVALAIPVADLLAHDERSTTVSRAPRDGERLAVPPDIAQELMLRLPSVRSWEFWRLRMPPGARFDGVHHVPGTAELILIVAGSMSAGPQDEAVELGPGDLVEFAGDCAHAYTAGPDGCHALVALGSQGDGGPAAEAPAGARSGSPRARGGVR</sequence>
<evidence type="ECO:0000256" key="1">
    <source>
        <dbReference type="ARBA" id="ARBA00023125"/>
    </source>
</evidence>
<feature type="region of interest" description="Disordered" evidence="2">
    <location>
        <begin position="182"/>
        <end position="207"/>
    </location>
</feature>
<reference evidence="4 5" key="1">
    <citation type="submission" date="2020-01" db="EMBL/GenBank/DDBJ databases">
        <authorList>
            <person name="Deng T."/>
        </authorList>
    </citation>
    <scope>NUCLEOTIDE SEQUENCE [LARGE SCALE GENOMIC DNA]</scope>
    <source>
        <strain evidence="4 5">5221</strain>
    </source>
</reference>
<keyword evidence="1" id="KW-0238">DNA-binding</keyword>
<evidence type="ECO:0000256" key="2">
    <source>
        <dbReference type="SAM" id="MobiDB-lite"/>
    </source>
</evidence>
<evidence type="ECO:0000313" key="5">
    <source>
        <dbReference type="Proteomes" id="UP000469215"/>
    </source>
</evidence>
<dbReference type="GO" id="GO:0005829">
    <property type="term" value="C:cytosol"/>
    <property type="evidence" value="ECO:0007669"/>
    <property type="project" value="TreeGrafter"/>
</dbReference>
<dbReference type="Proteomes" id="UP000469215">
    <property type="component" value="Unassembled WGS sequence"/>
</dbReference>
<dbReference type="SUPFAM" id="SSF47413">
    <property type="entry name" value="lambda repressor-like DNA-binding domains"/>
    <property type="match status" value="1"/>
</dbReference>
<dbReference type="GO" id="GO:0003677">
    <property type="term" value="F:DNA binding"/>
    <property type="evidence" value="ECO:0007669"/>
    <property type="project" value="UniProtKB-KW"/>
</dbReference>
<dbReference type="CDD" id="cd00093">
    <property type="entry name" value="HTH_XRE"/>
    <property type="match status" value="1"/>
</dbReference>
<dbReference type="InterPro" id="IPR001387">
    <property type="entry name" value="Cro/C1-type_HTH"/>
</dbReference>
<dbReference type="PANTHER" id="PTHR46797">
    <property type="entry name" value="HTH-TYPE TRANSCRIPTIONAL REGULATOR"/>
    <property type="match status" value="1"/>
</dbReference>
<dbReference type="Gene3D" id="1.10.260.40">
    <property type="entry name" value="lambda repressor-like DNA-binding domains"/>
    <property type="match status" value="1"/>
</dbReference>
<dbReference type="SUPFAM" id="SSF51182">
    <property type="entry name" value="RmlC-like cupins"/>
    <property type="match status" value="1"/>
</dbReference>
<name>A0A6N9H5J9_9MICO</name>